<dbReference type="EMBL" id="JAKZMO010000055">
    <property type="protein sequence ID" value="MDG5486960.1"/>
    <property type="molecule type" value="Genomic_DNA"/>
</dbReference>
<reference evidence="2" key="1">
    <citation type="journal article" date="2023" name="Environ. Microbiol.">
        <title>The 2-methylpropene degradation pathway in Mycobacteriaceae family strains.</title>
        <authorList>
            <person name="Helbich S."/>
            <person name="Barrantes I."/>
            <person name="Dos Anjos Borges L.G."/>
            <person name="Pieper D.H."/>
            <person name="Vainshtein Y."/>
            <person name="Sohn K."/>
            <person name="Engesser K.H."/>
        </authorList>
    </citation>
    <scope>NUCLEOTIDE SEQUENCE</scope>
    <source>
        <strain evidence="2">IBE100</strain>
    </source>
</reference>
<evidence type="ECO:0008006" key="4">
    <source>
        <dbReference type="Google" id="ProtNLM"/>
    </source>
</evidence>
<evidence type="ECO:0000256" key="1">
    <source>
        <dbReference type="SAM" id="MobiDB-lite"/>
    </source>
</evidence>
<dbReference type="RefSeq" id="WP_278223993.1">
    <property type="nucleotide sequence ID" value="NZ_JAKZMO010000055.1"/>
</dbReference>
<evidence type="ECO:0000313" key="3">
    <source>
        <dbReference type="Proteomes" id="UP001154266"/>
    </source>
</evidence>
<accession>A0ABT6H1H9</accession>
<protein>
    <recommendedName>
        <fullName evidence="4">Transposase</fullName>
    </recommendedName>
</protein>
<organism evidence="2 3">
    <name type="scientific">Mycolicibacterium gadium</name>
    <name type="common">Mycobacterium gadium</name>
    <dbReference type="NCBI Taxonomy" id="1794"/>
    <lineage>
        <taxon>Bacteria</taxon>
        <taxon>Bacillati</taxon>
        <taxon>Actinomycetota</taxon>
        <taxon>Actinomycetes</taxon>
        <taxon>Mycobacteriales</taxon>
        <taxon>Mycobacteriaceae</taxon>
        <taxon>Mycolicibacterium</taxon>
    </lineage>
</organism>
<proteinExistence type="predicted"/>
<comment type="caution">
    <text evidence="2">The sequence shown here is derived from an EMBL/GenBank/DDBJ whole genome shotgun (WGS) entry which is preliminary data.</text>
</comment>
<gene>
    <name evidence="2" type="ORF">MNO81_29580</name>
</gene>
<evidence type="ECO:0000313" key="2">
    <source>
        <dbReference type="EMBL" id="MDG5486960.1"/>
    </source>
</evidence>
<sequence>MTDATLIADLADEIWQAERSCMPMERLTIDGIEETDAYPVEWVISGARRPGDPVNVVQARPVSANGGPEKGTGR</sequence>
<feature type="region of interest" description="Disordered" evidence="1">
    <location>
        <begin position="50"/>
        <end position="74"/>
    </location>
</feature>
<keyword evidence="3" id="KW-1185">Reference proteome</keyword>
<name>A0ABT6H1H9_MYCGU</name>
<dbReference type="Proteomes" id="UP001154266">
    <property type="component" value="Unassembled WGS sequence"/>
</dbReference>